<dbReference type="RefSeq" id="WP_013345529.1">
    <property type="nucleotide sequence ID" value="NC_014541.1"/>
</dbReference>
<dbReference type="PANTHER" id="PTHR43477:SF1">
    <property type="entry name" value="DIHYDROANTICAPSIN 7-DEHYDROGENASE"/>
    <property type="match status" value="1"/>
</dbReference>
<keyword evidence="4" id="KW-1185">Reference proteome</keyword>
<dbReference type="PANTHER" id="PTHR43477">
    <property type="entry name" value="DIHYDROANTICAPSIN 7-DEHYDROGENASE"/>
    <property type="match status" value="1"/>
</dbReference>
<evidence type="ECO:0000256" key="2">
    <source>
        <dbReference type="ARBA" id="ARBA00023002"/>
    </source>
</evidence>
<dbReference type="Pfam" id="PF13561">
    <property type="entry name" value="adh_short_C2"/>
    <property type="match status" value="1"/>
</dbReference>
<dbReference type="InterPro" id="IPR002347">
    <property type="entry name" value="SDR_fam"/>
</dbReference>
<evidence type="ECO:0000256" key="1">
    <source>
        <dbReference type="ARBA" id="ARBA00006484"/>
    </source>
</evidence>
<dbReference type="KEGG" id="fbl:Fbal_2020"/>
<comment type="similarity">
    <text evidence="1">Belongs to the short-chain dehydrogenases/reductases (SDR) family.</text>
</comment>
<name>E1SU90_FERBD</name>
<protein>
    <submittedName>
        <fullName evidence="3">Short-chain dehydrogenase/reductase SDR</fullName>
    </submittedName>
</protein>
<proteinExistence type="inferred from homology"/>
<dbReference type="Gene3D" id="3.40.50.720">
    <property type="entry name" value="NAD(P)-binding Rossmann-like Domain"/>
    <property type="match status" value="1"/>
</dbReference>
<organism evidence="3 4">
    <name type="scientific">Ferrimonas balearica (strain DSM 9799 / CCM 4581 / KCTC 23876 / PAT)</name>
    <dbReference type="NCBI Taxonomy" id="550540"/>
    <lineage>
        <taxon>Bacteria</taxon>
        <taxon>Pseudomonadati</taxon>
        <taxon>Pseudomonadota</taxon>
        <taxon>Gammaproteobacteria</taxon>
        <taxon>Alteromonadales</taxon>
        <taxon>Ferrimonadaceae</taxon>
        <taxon>Ferrimonas</taxon>
    </lineage>
</organism>
<keyword evidence="2" id="KW-0560">Oxidoreductase</keyword>
<accession>E1SU90</accession>
<dbReference type="AlphaFoldDB" id="E1SU90"/>
<dbReference type="OrthoDB" id="9787486at2"/>
<dbReference type="eggNOG" id="COG1028">
    <property type="taxonomic scope" value="Bacteria"/>
</dbReference>
<gene>
    <name evidence="3" type="ordered locus">Fbal_2020</name>
</gene>
<dbReference type="PRINTS" id="PR00081">
    <property type="entry name" value="GDHRDH"/>
</dbReference>
<reference evidence="3 4" key="1">
    <citation type="journal article" date="2010" name="Stand. Genomic Sci.">
        <title>Complete genome sequence of Ferrimonas balearica type strain (PAT).</title>
        <authorList>
            <person name="Nolan M."/>
            <person name="Sikorski J."/>
            <person name="Davenport K."/>
            <person name="Lucas S."/>
            <person name="Glavina Del Rio T."/>
            <person name="Tice H."/>
            <person name="Cheng J."/>
            <person name="Goodwin L."/>
            <person name="Pitluck S."/>
            <person name="Liolios K."/>
            <person name="Ivanova N."/>
            <person name="Mavromatis K."/>
            <person name="Ovchinnikova G."/>
            <person name="Pati A."/>
            <person name="Chen A."/>
            <person name="Palaniappan K."/>
            <person name="Land M."/>
            <person name="Hauser L."/>
            <person name="Chang Y."/>
            <person name="Jeffries C."/>
            <person name="Tapia R."/>
            <person name="Brettin T."/>
            <person name="Detter J."/>
            <person name="Han C."/>
            <person name="Yasawong M."/>
            <person name="Rohde M."/>
            <person name="Tindall B."/>
            <person name="Goker M."/>
            <person name="Woyke T."/>
            <person name="Bristow J."/>
            <person name="Eisen J."/>
            <person name="Markowitz V."/>
            <person name="Hugenholtz P."/>
            <person name="Kyrpides N."/>
            <person name="Klenk H."/>
            <person name="Lapidus A."/>
        </authorList>
    </citation>
    <scope>NUCLEOTIDE SEQUENCE [LARGE SCALE GENOMIC DNA]</scope>
    <source>
        <strain evidence="4">DSM 9799 / CCM 4581 / KCTC 23876 / PAT</strain>
    </source>
</reference>
<dbReference type="CDD" id="cd11731">
    <property type="entry name" value="Lin1944_like_SDR_c"/>
    <property type="match status" value="1"/>
</dbReference>
<dbReference type="GeneID" id="67182230"/>
<dbReference type="SUPFAM" id="SSF51735">
    <property type="entry name" value="NAD(P)-binding Rossmann-fold domains"/>
    <property type="match status" value="1"/>
</dbReference>
<dbReference type="InterPro" id="IPR036291">
    <property type="entry name" value="NAD(P)-bd_dom_sf"/>
</dbReference>
<evidence type="ECO:0000313" key="4">
    <source>
        <dbReference type="Proteomes" id="UP000006683"/>
    </source>
</evidence>
<evidence type="ECO:0000313" key="3">
    <source>
        <dbReference type="EMBL" id="ADN76223.1"/>
    </source>
</evidence>
<dbReference type="HOGENOM" id="CLU_091006_0_0_6"/>
<dbReference type="Proteomes" id="UP000006683">
    <property type="component" value="Chromosome"/>
</dbReference>
<dbReference type="NCBIfam" id="NF005754">
    <property type="entry name" value="PRK07578.1"/>
    <property type="match status" value="1"/>
</dbReference>
<dbReference type="EMBL" id="CP002209">
    <property type="protein sequence ID" value="ADN76223.1"/>
    <property type="molecule type" value="Genomic_DNA"/>
</dbReference>
<dbReference type="STRING" id="550540.Fbal_2020"/>
<sequence length="201" mass="20843">MKVLLIGASGTIGQAVTDALSSDCEVIRVGHRSGDHQVDLSQPDQLRALFADVGPVDAIISTAGQASFGPLAQLSDDAFELGLNNKLMGQVNLVRLGRASVRPGGVIVLTSGILSRHPMPGSSAIAMVNGALESFVKAAALELDDVRLNVVAPAFVKETMVQMGMDPTHGISAADTAKAYLRALEPDLHGAIIDLPLDAAQ</sequence>
<dbReference type="InterPro" id="IPR051122">
    <property type="entry name" value="SDR_DHRS6-like"/>
</dbReference>
<dbReference type="GO" id="GO:0016491">
    <property type="term" value="F:oxidoreductase activity"/>
    <property type="evidence" value="ECO:0007669"/>
    <property type="project" value="UniProtKB-KW"/>
</dbReference>